<gene>
    <name evidence="10" type="ORF">UFOPK2310_00519</name>
</gene>
<comment type="subcellular location">
    <subcellularLocation>
        <location evidence="1">Cytoplasm</location>
    </subcellularLocation>
</comment>
<keyword evidence="4" id="KW-0418">Kinase</keyword>
<keyword evidence="3" id="KW-0808">Transferase</keyword>
<evidence type="ECO:0000256" key="4">
    <source>
        <dbReference type="ARBA" id="ARBA00022777"/>
    </source>
</evidence>
<evidence type="ECO:0000256" key="8">
    <source>
        <dbReference type="ARBA" id="ARBA00040505"/>
    </source>
</evidence>
<dbReference type="PANTHER" id="PTHR21064">
    <property type="entry name" value="AMINOGLYCOSIDE PHOSPHOTRANSFERASE DOMAIN-CONTAINING PROTEIN-RELATED"/>
    <property type="match status" value="1"/>
</dbReference>
<dbReference type="InterPro" id="IPR011009">
    <property type="entry name" value="Kinase-like_dom_sf"/>
</dbReference>
<evidence type="ECO:0000313" key="10">
    <source>
        <dbReference type="EMBL" id="CAB4669208.1"/>
    </source>
</evidence>
<name>A0A6J6M886_9ZZZZ</name>
<dbReference type="Pfam" id="PF01636">
    <property type="entry name" value="APH"/>
    <property type="match status" value="1"/>
</dbReference>
<dbReference type="InterPro" id="IPR050249">
    <property type="entry name" value="Pseudomonas-type_ThrB"/>
</dbReference>
<dbReference type="AlphaFoldDB" id="A0A6J6M886"/>
<dbReference type="GO" id="GO:0005737">
    <property type="term" value="C:cytoplasm"/>
    <property type="evidence" value="ECO:0007669"/>
    <property type="project" value="UniProtKB-SubCell"/>
</dbReference>
<dbReference type="EC" id="2.7.1.81" evidence="7"/>
<evidence type="ECO:0000256" key="1">
    <source>
        <dbReference type="ARBA" id="ARBA00004496"/>
    </source>
</evidence>
<organism evidence="10">
    <name type="scientific">freshwater metagenome</name>
    <dbReference type="NCBI Taxonomy" id="449393"/>
    <lineage>
        <taxon>unclassified sequences</taxon>
        <taxon>metagenomes</taxon>
        <taxon>ecological metagenomes</taxon>
    </lineage>
</organism>
<comment type="function">
    <text evidence="6">Catalyzes the GTP-dependent phosphorylation of 5-hydroxy-L-lysine.</text>
</comment>
<feature type="domain" description="Aminoglycoside phosphotransferase" evidence="9">
    <location>
        <begin position="62"/>
        <end position="265"/>
    </location>
</feature>
<dbReference type="PANTHER" id="PTHR21064:SF1">
    <property type="entry name" value="HYDROXYLYSINE KINASE"/>
    <property type="match status" value="1"/>
</dbReference>
<evidence type="ECO:0000256" key="3">
    <source>
        <dbReference type="ARBA" id="ARBA00022679"/>
    </source>
</evidence>
<protein>
    <recommendedName>
        <fullName evidence="8">Hydroxylysine kinase</fullName>
        <ecNumber evidence="7">2.7.1.81</ecNumber>
    </recommendedName>
</protein>
<evidence type="ECO:0000256" key="6">
    <source>
        <dbReference type="ARBA" id="ARBA00037368"/>
    </source>
</evidence>
<accession>A0A6J6M886</accession>
<dbReference type="InterPro" id="IPR002575">
    <property type="entry name" value="Aminoglycoside_PTrfase"/>
</dbReference>
<evidence type="ECO:0000256" key="7">
    <source>
        <dbReference type="ARBA" id="ARBA00038873"/>
    </source>
</evidence>
<dbReference type="SUPFAM" id="SSF56112">
    <property type="entry name" value="Protein kinase-like (PK-like)"/>
    <property type="match status" value="1"/>
</dbReference>
<evidence type="ECO:0000256" key="2">
    <source>
        <dbReference type="ARBA" id="ARBA00022490"/>
    </source>
</evidence>
<evidence type="ECO:0000256" key="5">
    <source>
        <dbReference type="ARBA" id="ARBA00036820"/>
    </source>
</evidence>
<comment type="catalytic activity">
    <reaction evidence="5">
        <text>(5R)-5-hydroxy-L-lysine + GTP = (5R)-5-phosphooxy-L-lysine + GDP + H(+)</text>
        <dbReference type="Rhea" id="RHEA:19049"/>
        <dbReference type="ChEBI" id="CHEBI:15378"/>
        <dbReference type="ChEBI" id="CHEBI:37565"/>
        <dbReference type="ChEBI" id="CHEBI:57882"/>
        <dbReference type="ChEBI" id="CHEBI:58189"/>
        <dbReference type="ChEBI" id="CHEBI:58357"/>
        <dbReference type="EC" id="2.7.1.81"/>
    </reaction>
</comment>
<dbReference type="Gene3D" id="3.90.1200.10">
    <property type="match status" value="1"/>
</dbReference>
<evidence type="ECO:0000259" key="9">
    <source>
        <dbReference type="Pfam" id="PF01636"/>
    </source>
</evidence>
<sequence>MSASNEDFADLVSRVEAEFGLVAGSVTRLGGEVDLNLKMECTDGSIFLIKATEIQGDSDTTWQGRILDHVAQCDSRIPIPKILRTHSGLSEISVQASATRYQVRVMTWLEGEVIGRAEGVDFELLGELGALAGSMYECLQSADRTGVPKTHHWDVRNLREAVASCVDFVPDAINVSAVETILKKCEPVEPLLANLPTGLVHQDLNDFNVLVAEDAEGRLRVSGIIDFGDTLDSIRVAEVVVAGAYSMLRQEDPVGALAAVVAGFHSVIPLTDLERSVIFPLASARLCLNACTWTKRTIIEPGAYGESRMKYTWPAVQLVAPLDPAQALVRIELACQSAGLTSEMPVNGQKR</sequence>
<keyword evidence="2" id="KW-0963">Cytoplasm</keyword>
<reference evidence="10" key="1">
    <citation type="submission" date="2020-05" db="EMBL/GenBank/DDBJ databases">
        <authorList>
            <person name="Chiriac C."/>
            <person name="Salcher M."/>
            <person name="Ghai R."/>
            <person name="Kavagutti S V."/>
        </authorList>
    </citation>
    <scope>NUCLEOTIDE SEQUENCE</scope>
</reference>
<proteinExistence type="predicted"/>
<dbReference type="GO" id="GO:0047992">
    <property type="term" value="F:hydroxylysine kinase activity"/>
    <property type="evidence" value="ECO:0007669"/>
    <property type="project" value="UniProtKB-EC"/>
</dbReference>
<dbReference type="EMBL" id="CAEZWW010000046">
    <property type="protein sequence ID" value="CAB4669208.1"/>
    <property type="molecule type" value="Genomic_DNA"/>
</dbReference>